<dbReference type="FunFam" id="3.30.200.20:FF:000035">
    <property type="entry name" value="Serine/threonine protein kinase Stk1"/>
    <property type="match status" value="1"/>
</dbReference>
<keyword evidence="5 12" id="KW-0418">Kinase</keyword>
<feature type="compositionally biased region" description="Gly residues" evidence="9">
    <location>
        <begin position="313"/>
        <end position="328"/>
    </location>
</feature>
<evidence type="ECO:0000256" key="3">
    <source>
        <dbReference type="ARBA" id="ARBA00022679"/>
    </source>
</evidence>
<dbReference type="InterPro" id="IPR011009">
    <property type="entry name" value="Kinase-like_dom_sf"/>
</dbReference>
<accession>A0A542ECN8</accession>
<evidence type="ECO:0000256" key="5">
    <source>
        <dbReference type="ARBA" id="ARBA00022777"/>
    </source>
</evidence>
<keyword evidence="10" id="KW-0472">Membrane</keyword>
<evidence type="ECO:0000256" key="4">
    <source>
        <dbReference type="ARBA" id="ARBA00022741"/>
    </source>
</evidence>
<dbReference type="GO" id="GO:0045717">
    <property type="term" value="P:negative regulation of fatty acid biosynthetic process"/>
    <property type="evidence" value="ECO:0007669"/>
    <property type="project" value="UniProtKB-ARBA"/>
</dbReference>
<dbReference type="PROSITE" id="PS50011">
    <property type="entry name" value="PROTEIN_KINASE_DOM"/>
    <property type="match status" value="1"/>
</dbReference>
<feature type="domain" description="Protein kinase" evidence="11">
    <location>
        <begin position="12"/>
        <end position="270"/>
    </location>
</feature>
<dbReference type="OrthoDB" id="9762169at2"/>
<dbReference type="RefSeq" id="WP_141927297.1">
    <property type="nucleotide sequence ID" value="NZ_BAABCI010000039.1"/>
</dbReference>
<dbReference type="PANTHER" id="PTHR43289">
    <property type="entry name" value="MITOGEN-ACTIVATED PROTEIN KINASE KINASE KINASE 20-RELATED"/>
    <property type="match status" value="1"/>
</dbReference>
<feature type="compositionally biased region" description="Polar residues" evidence="9">
    <location>
        <begin position="475"/>
        <end position="485"/>
    </location>
</feature>
<comment type="catalytic activity">
    <reaction evidence="8">
        <text>L-seryl-[protein] + ATP = O-phospho-L-seryl-[protein] + ADP + H(+)</text>
        <dbReference type="Rhea" id="RHEA:17989"/>
        <dbReference type="Rhea" id="RHEA-COMP:9863"/>
        <dbReference type="Rhea" id="RHEA-COMP:11604"/>
        <dbReference type="ChEBI" id="CHEBI:15378"/>
        <dbReference type="ChEBI" id="CHEBI:29999"/>
        <dbReference type="ChEBI" id="CHEBI:30616"/>
        <dbReference type="ChEBI" id="CHEBI:83421"/>
        <dbReference type="ChEBI" id="CHEBI:456216"/>
        <dbReference type="EC" id="2.7.11.1"/>
    </reaction>
</comment>
<evidence type="ECO:0000313" key="13">
    <source>
        <dbReference type="Proteomes" id="UP000320806"/>
    </source>
</evidence>
<evidence type="ECO:0000313" key="12">
    <source>
        <dbReference type="EMBL" id="TQJ13046.1"/>
    </source>
</evidence>
<evidence type="ECO:0000256" key="7">
    <source>
        <dbReference type="ARBA" id="ARBA00047899"/>
    </source>
</evidence>
<keyword evidence="3" id="KW-0808">Transferase</keyword>
<reference evidence="12 13" key="1">
    <citation type="submission" date="2019-06" db="EMBL/GenBank/DDBJ databases">
        <title>Sequencing the genomes of 1000 actinobacteria strains.</title>
        <authorList>
            <person name="Klenk H.-P."/>
        </authorList>
    </citation>
    <scope>NUCLEOTIDE SEQUENCE [LARGE SCALE GENOMIC DNA]</scope>
    <source>
        <strain evidence="12 13">DSM 19828</strain>
    </source>
</reference>
<dbReference type="EC" id="2.7.11.1" evidence="1"/>
<dbReference type="Gene3D" id="1.10.510.10">
    <property type="entry name" value="Transferase(Phosphotransferase) domain 1"/>
    <property type="match status" value="1"/>
</dbReference>
<dbReference type="PROSITE" id="PS00108">
    <property type="entry name" value="PROTEIN_KINASE_ST"/>
    <property type="match status" value="1"/>
</dbReference>
<protein>
    <recommendedName>
        <fullName evidence="1">non-specific serine/threonine protein kinase</fullName>
        <ecNumber evidence="1">2.7.11.1</ecNumber>
    </recommendedName>
</protein>
<dbReference type="Proteomes" id="UP000320806">
    <property type="component" value="Unassembled WGS sequence"/>
</dbReference>
<keyword evidence="6" id="KW-0067">ATP-binding</keyword>
<keyword evidence="4" id="KW-0547">Nucleotide-binding</keyword>
<evidence type="ECO:0000256" key="10">
    <source>
        <dbReference type="SAM" id="Phobius"/>
    </source>
</evidence>
<dbReference type="SMART" id="SM00220">
    <property type="entry name" value="S_TKc"/>
    <property type="match status" value="1"/>
</dbReference>
<dbReference type="Gene3D" id="3.30.200.20">
    <property type="entry name" value="Phosphorylase Kinase, domain 1"/>
    <property type="match status" value="1"/>
</dbReference>
<dbReference type="SUPFAM" id="SSF56112">
    <property type="entry name" value="Protein kinase-like (PK-like)"/>
    <property type="match status" value="1"/>
</dbReference>
<feature type="compositionally biased region" description="Pro residues" evidence="9">
    <location>
        <begin position="340"/>
        <end position="349"/>
    </location>
</feature>
<sequence>MNRTGDVLGGRYELTDRIAAGGMGEVWKATDQVLGRTVALKLLKDGLTDEIGFTERFRNEARLSAALTHGNVAQVYDYGEDDGTAYLVMEYVPGMPLSKIIAENAPISAADTAGLLAQAASALQAAHRSGLIHRDVKPANMLVTADGIVKLTDFGIARAIGSAAMTKTGEVMGTAQYLAPEAALGHEVTGLVDVYALGIIAYEMVTGRRPFESDSPVTLALAHVNQTPPQMPQEVPPPVRAIILATLEKNPALRPDSAAEFSRALRQSVVDSTRMGFDPNKRAPKQTPGGQAGSSGPHSPQNSPHPGPASGPHSGGSGPQHGNIGGPLPGRQEVSHHPAPTGPSAPPSGHPAAAGFKGDPSGPNAPTSGPQASTSGPNNTSRFAASSPATLKDKRLQPSSGGSSTVTNNNNNDDFAGLGISKSLFMKILGGVVALLLLIVVLVVVLNQGGKVTPPKNPTETQQQQQNDNNDDGNSETPSDQGNIN</sequence>
<evidence type="ECO:0000256" key="8">
    <source>
        <dbReference type="ARBA" id="ARBA00048679"/>
    </source>
</evidence>
<evidence type="ECO:0000256" key="9">
    <source>
        <dbReference type="SAM" id="MobiDB-lite"/>
    </source>
</evidence>
<keyword evidence="10" id="KW-1133">Transmembrane helix</keyword>
<keyword evidence="2 12" id="KW-0723">Serine/threonine-protein kinase</keyword>
<feature type="compositionally biased region" description="Polar residues" evidence="9">
    <location>
        <begin position="364"/>
        <end position="389"/>
    </location>
</feature>
<comment type="catalytic activity">
    <reaction evidence="7">
        <text>L-threonyl-[protein] + ATP = O-phospho-L-threonyl-[protein] + ADP + H(+)</text>
        <dbReference type="Rhea" id="RHEA:46608"/>
        <dbReference type="Rhea" id="RHEA-COMP:11060"/>
        <dbReference type="Rhea" id="RHEA-COMP:11605"/>
        <dbReference type="ChEBI" id="CHEBI:15378"/>
        <dbReference type="ChEBI" id="CHEBI:30013"/>
        <dbReference type="ChEBI" id="CHEBI:30616"/>
        <dbReference type="ChEBI" id="CHEBI:61977"/>
        <dbReference type="ChEBI" id="CHEBI:456216"/>
        <dbReference type="EC" id="2.7.11.1"/>
    </reaction>
</comment>
<dbReference type="AlphaFoldDB" id="A0A542ECN8"/>
<evidence type="ECO:0000256" key="1">
    <source>
        <dbReference type="ARBA" id="ARBA00012513"/>
    </source>
</evidence>
<feature type="transmembrane region" description="Helical" evidence="10">
    <location>
        <begin position="424"/>
        <end position="446"/>
    </location>
</feature>
<dbReference type="PANTHER" id="PTHR43289:SF6">
    <property type="entry name" value="SERINE_THREONINE-PROTEIN KINASE NEKL-3"/>
    <property type="match status" value="1"/>
</dbReference>
<evidence type="ECO:0000256" key="2">
    <source>
        <dbReference type="ARBA" id="ARBA00022527"/>
    </source>
</evidence>
<dbReference type="FunFam" id="1.10.510.10:FF:000021">
    <property type="entry name" value="Serine/threonine protein kinase"/>
    <property type="match status" value="1"/>
</dbReference>
<evidence type="ECO:0000259" key="11">
    <source>
        <dbReference type="PROSITE" id="PS50011"/>
    </source>
</evidence>
<dbReference type="Pfam" id="PF00069">
    <property type="entry name" value="Pkinase"/>
    <property type="match status" value="1"/>
</dbReference>
<dbReference type="InterPro" id="IPR000719">
    <property type="entry name" value="Prot_kinase_dom"/>
</dbReference>
<gene>
    <name evidence="12" type="ORF">FB459_0435</name>
</gene>
<feature type="region of interest" description="Disordered" evidence="9">
    <location>
        <begin position="270"/>
        <end position="412"/>
    </location>
</feature>
<dbReference type="GO" id="GO:0005524">
    <property type="term" value="F:ATP binding"/>
    <property type="evidence" value="ECO:0007669"/>
    <property type="project" value="UniProtKB-KW"/>
</dbReference>
<dbReference type="CDD" id="cd14014">
    <property type="entry name" value="STKc_PknB_like"/>
    <property type="match status" value="1"/>
</dbReference>
<comment type="caution">
    <text evidence="12">The sequence shown here is derived from an EMBL/GenBank/DDBJ whole genome shotgun (WGS) entry which is preliminary data.</text>
</comment>
<feature type="compositionally biased region" description="Low complexity" evidence="9">
    <location>
        <begin position="399"/>
        <end position="412"/>
    </location>
</feature>
<dbReference type="EMBL" id="VFMO01000001">
    <property type="protein sequence ID" value="TQJ13046.1"/>
    <property type="molecule type" value="Genomic_DNA"/>
</dbReference>
<proteinExistence type="predicted"/>
<keyword evidence="13" id="KW-1185">Reference proteome</keyword>
<keyword evidence="10" id="KW-0812">Transmembrane</keyword>
<dbReference type="GO" id="GO:0004674">
    <property type="term" value="F:protein serine/threonine kinase activity"/>
    <property type="evidence" value="ECO:0007669"/>
    <property type="project" value="UniProtKB-KW"/>
</dbReference>
<feature type="region of interest" description="Disordered" evidence="9">
    <location>
        <begin position="451"/>
        <end position="485"/>
    </location>
</feature>
<evidence type="ECO:0000256" key="6">
    <source>
        <dbReference type="ARBA" id="ARBA00022840"/>
    </source>
</evidence>
<dbReference type="InterPro" id="IPR008271">
    <property type="entry name" value="Ser/Thr_kinase_AS"/>
</dbReference>
<name>A0A542ECN8_9MICO</name>
<organism evidence="12 13">
    <name type="scientific">Yimella lutea</name>
    <dbReference type="NCBI Taxonomy" id="587872"/>
    <lineage>
        <taxon>Bacteria</taxon>
        <taxon>Bacillati</taxon>
        <taxon>Actinomycetota</taxon>
        <taxon>Actinomycetes</taxon>
        <taxon>Micrococcales</taxon>
        <taxon>Dermacoccaceae</taxon>
        <taxon>Yimella</taxon>
    </lineage>
</organism>